<name>N8QCQ2_9GAMM</name>
<gene>
    <name evidence="2" type="ORF">F994_01899</name>
</gene>
<comment type="caution">
    <text evidence="2">The sequence shown here is derived from an EMBL/GenBank/DDBJ whole genome shotgun (WGS) entry which is preliminary data.</text>
</comment>
<protein>
    <recommendedName>
        <fullName evidence="1">DUF3885 domain-containing protein</fullName>
    </recommendedName>
</protein>
<organism evidence="2 3">
    <name type="scientific">Acinetobacter bohemicus ANC 3994</name>
    <dbReference type="NCBI Taxonomy" id="1217715"/>
    <lineage>
        <taxon>Bacteria</taxon>
        <taxon>Pseudomonadati</taxon>
        <taxon>Pseudomonadota</taxon>
        <taxon>Gammaproteobacteria</taxon>
        <taxon>Moraxellales</taxon>
        <taxon>Moraxellaceae</taxon>
        <taxon>Acinetobacter</taxon>
    </lineage>
</organism>
<reference evidence="2 3" key="1">
    <citation type="submission" date="2013-02" db="EMBL/GenBank/DDBJ databases">
        <title>The Genome Sequence of Acinetobacter sp. ANC 3994.</title>
        <authorList>
            <consortium name="The Broad Institute Genome Sequencing Platform"/>
            <consortium name="The Broad Institute Genome Sequencing Center for Infectious Disease"/>
            <person name="Cerqueira G."/>
            <person name="Feldgarden M."/>
            <person name="Courvalin P."/>
            <person name="Perichon B."/>
            <person name="Grillot-Courvalin C."/>
            <person name="Clermont D."/>
            <person name="Rocha E."/>
            <person name="Yoon E.-J."/>
            <person name="Nemec A."/>
            <person name="Walker B."/>
            <person name="Young S.K."/>
            <person name="Zeng Q."/>
            <person name="Gargeya S."/>
            <person name="Fitzgerald M."/>
            <person name="Haas B."/>
            <person name="Abouelleil A."/>
            <person name="Alvarado L."/>
            <person name="Arachchi H.M."/>
            <person name="Berlin A.M."/>
            <person name="Chapman S.B."/>
            <person name="Dewar J."/>
            <person name="Goldberg J."/>
            <person name="Griggs A."/>
            <person name="Gujja S."/>
            <person name="Hansen M."/>
            <person name="Howarth C."/>
            <person name="Imamovic A."/>
            <person name="Larimer J."/>
            <person name="McCowan C."/>
            <person name="Murphy C."/>
            <person name="Neiman D."/>
            <person name="Pearson M."/>
            <person name="Priest M."/>
            <person name="Roberts A."/>
            <person name="Saif S."/>
            <person name="Shea T."/>
            <person name="Sisk P."/>
            <person name="Sykes S."/>
            <person name="Wortman J."/>
            <person name="Nusbaum C."/>
            <person name="Birren B."/>
        </authorList>
    </citation>
    <scope>NUCLEOTIDE SEQUENCE [LARGE SCALE GENOMIC DNA]</scope>
    <source>
        <strain evidence="2 3">ANC 3994</strain>
    </source>
</reference>
<dbReference type="Pfam" id="PF13021">
    <property type="entry name" value="DUF3885"/>
    <property type="match status" value="1"/>
</dbReference>
<dbReference type="Proteomes" id="UP000013086">
    <property type="component" value="Unassembled WGS sequence"/>
</dbReference>
<sequence length="205" mass="24454">MNKQKLKMTQTFEQLWNNSFPKKIPIPHLLPHYFPEQWFRIHSLPDSKRYAETKEEYELLLKRHNQIITDCFHPQTSIFIVTGNYLYGNENDSKYDMRKTLPYSFITSPILNLHKSDPIIFDDGEDNDLNYLPLHFKTTWEPNFHDDLLLKIANDEVKAFLISFEKKIIVSPYDGGIDFIIQDESFKQQLKEKYSTWLSPREDGF</sequence>
<dbReference type="PATRIC" id="fig|1217715.3.peg.1853"/>
<dbReference type="RefSeq" id="WP_004648353.1">
    <property type="nucleotide sequence ID" value="NZ_KB849164.1"/>
</dbReference>
<dbReference type="InterPro" id="IPR024976">
    <property type="entry name" value="DUF3885"/>
</dbReference>
<dbReference type="HOGENOM" id="CLU_105016_0_0_6"/>
<evidence type="ECO:0000259" key="1">
    <source>
        <dbReference type="Pfam" id="PF13021"/>
    </source>
</evidence>
<proteinExistence type="predicted"/>
<dbReference type="AlphaFoldDB" id="N8QCQ2"/>
<evidence type="ECO:0000313" key="2">
    <source>
        <dbReference type="EMBL" id="ENU19044.1"/>
    </source>
</evidence>
<dbReference type="eggNOG" id="ENOG502ZBHH">
    <property type="taxonomic scope" value="Bacteria"/>
</dbReference>
<accession>N8QCQ2</accession>
<feature type="domain" description="DUF3885" evidence="1">
    <location>
        <begin position="26"/>
        <end position="201"/>
    </location>
</feature>
<evidence type="ECO:0000313" key="3">
    <source>
        <dbReference type="Proteomes" id="UP000013086"/>
    </source>
</evidence>
<dbReference type="EMBL" id="APOH01000015">
    <property type="protein sequence ID" value="ENU19044.1"/>
    <property type="molecule type" value="Genomic_DNA"/>
</dbReference>